<evidence type="ECO:0000256" key="14">
    <source>
        <dbReference type="SAM" id="MobiDB-lite"/>
    </source>
</evidence>
<dbReference type="Pfam" id="PF00856">
    <property type="entry name" value="SET"/>
    <property type="match status" value="1"/>
</dbReference>
<evidence type="ECO:0000256" key="8">
    <source>
        <dbReference type="ARBA" id="ARBA00022741"/>
    </source>
</evidence>
<dbReference type="Pfam" id="PF01429">
    <property type="entry name" value="MBD"/>
    <property type="match status" value="1"/>
</dbReference>
<dbReference type="PANTHER" id="PTHR46024">
    <property type="entry name" value="HISTONE-LYSINE N-METHYLTRANSFERASE EGGLESS"/>
    <property type="match status" value="1"/>
</dbReference>
<dbReference type="SMART" id="SM00468">
    <property type="entry name" value="PreSET"/>
    <property type="match status" value="1"/>
</dbReference>
<feature type="region of interest" description="Disordered" evidence="14">
    <location>
        <begin position="890"/>
        <end position="969"/>
    </location>
</feature>
<keyword evidence="12" id="KW-0539">Nucleus</keyword>
<feature type="binding site" evidence="13">
    <location>
        <position position="1192"/>
    </location>
    <ligand>
        <name>ATP</name>
        <dbReference type="ChEBI" id="CHEBI:30616"/>
    </ligand>
</feature>
<evidence type="ECO:0000256" key="9">
    <source>
        <dbReference type="ARBA" id="ARBA00022833"/>
    </source>
</evidence>
<evidence type="ECO:0000256" key="7">
    <source>
        <dbReference type="ARBA" id="ARBA00022723"/>
    </source>
</evidence>
<feature type="compositionally biased region" description="Basic and acidic residues" evidence="14">
    <location>
        <begin position="458"/>
        <end position="478"/>
    </location>
</feature>
<dbReference type="SMART" id="SM00220">
    <property type="entry name" value="S_TKc"/>
    <property type="match status" value="1"/>
</dbReference>
<dbReference type="Gene3D" id="1.10.510.10">
    <property type="entry name" value="Transferase(Phosphotransferase) domain 1"/>
    <property type="match status" value="1"/>
</dbReference>
<evidence type="ECO:0000259" key="16">
    <source>
        <dbReference type="PROSITE" id="PS50280"/>
    </source>
</evidence>
<evidence type="ECO:0000313" key="19">
    <source>
        <dbReference type="Proteomes" id="UP000438429"/>
    </source>
</evidence>
<dbReference type="GO" id="GO:0004672">
    <property type="term" value="F:protein kinase activity"/>
    <property type="evidence" value="ECO:0007669"/>
    <property type="project" value="InterPro"/>
</dbReference>
<evidence type="ECO:0000259" key="17">
    <source>
        <dbReference type="PROSITE" id="PS50867"/>
    </source>
</evidence>
<evidence type="ECO:0000256" key="11">
    <source>
        <dbReference type="ARBA" id="ARBA00022853"/>
    </source>
</evidence>
<dbReference type="GO" id="GO:0070828">
    <property type="term" value="P:heterochromatin organization"/>
    <property type="evidence" value="ECO:0007669"/>
    <property type="project" value="TreeGrafter"/>
</dbReference>
<dbReference type="CDD" id="cd14134">
    <property type="entry name" value="PKc_CLK"/>
    <property type="match status" value="1"/>
</dbReference>
<feature type="compositionally biased region" description="Basic and acidic residues" evidence="14">
    <location>
        <begin position="1055"/>
        <end position="1082"/>
    </location>
</feature>
<dbReference type="SMART" id="SM00317">
    <property type="entry name" value="SET"/>
    <property type="match status" value="1"/>
</dbReference>
<dbReference type="InterPro" id="IPR007728">
    <property type="entry name" value="Pre-SET_dom"/>
</dbReference>
<dbReference type="GO" id="GO:0010629">
    <property type="term" value="P:negative regulation of gene expression"/>
    <property type="evidence" value="ECO:0007669"/>
    <property type="project" value="TreeGrafter"/>
</dbReference>
<evidence type="ECO:0000256" key="5">
    <source>
        <dbReference type="ARBA" id="ARBA00022679"/>
    </source>
</evidence>
<evidence type="ECO:0000256" key="2">
    <source>
        <dbReference type="ARBA" id="ARBA00004286"/>
    </source>
</evidence>
<evidence type="ECO:0000256" key="6">
    <source>
        <dbReference type="ARBA" id="ARBA00022691"/>
    </source>
</evidence>
<dbReference type="PANTHER" id="PTHR46024:SF2">
    <property type="entry name" value="HISTONE-LYSINE N-METHYLTRANSFERASE SETDB1"/>
    <property type="match status" value="1"/>
</dbReference>
<evidence type="ECO:0000313" key="18">
    <source>
        <dbReference type="EMBL" id="KAF0045449.1"/>
    </source>
</evidence>
<dbReference type="PROSITE" id="PS00107">
    <property type="entry name" value="PROTEIN_KINASE_ATP"/>
    <property type="match status" value="1"/>
</dbReference>
<dbReference type="InterPro" id="IPR011009">
    <property type="entry name" value="Kinase-like_dom_sf"/>
</dbReference>
<evidence type="ECO:0000256" key="4">
    <source>
        <dbReference type="ARBA" id="ARBA00022603"/>
    </source>
</evidence>
<feature type="compositionally biased region" description="Basic and acidic residues" evidence="14">
    <location>
        <begin position="413"/>
        <end position="423"/>
    </location>
</feature>
<dbReference type="InterPro" id="IPR051516">
    <property type="entry name" value="SETDB_methyltransferase"/>
</dbReference>
<dbReference type="GO" id="GO:0032259">
    <property type="term" value="P:methylation"/>
    <property type="evidence" value="ECO:0007669"/>
    <property type="project" value="UniProtKB-KW"/>
</dbReference>
<evidence type="ECO:0000256" key="13">
    <source>
        <dbReference type="PROSITE-ProRule" id="PRU10141"/>
    </source>
</evidence>
<dbReference type="InterPro" id="IPR001214">
    <property type="entry name" value="SET_dom"/>
</dbReference>
<feature type="compositionally biased region" description="Gly residues" evidence="14">
    <location>
        <begin position="535"/>
        <end position="567"/>
    </location>
</feature>
<dbReference type="SMART" id="SM00391">
    <property type="entry name" value="MBD"/>
    <property type="match status" value="1"/>
</dbReference>
<dbReference type="Pfam" id="PF05033">
    <property type="entry name" value="Pre-SET"/>
    <property type="match status" value="1"/>
</dbReference>
<dbReference type="Pfam" id="PF00069">
    <property type="entry name" value="Pkinase"/>
    <property type="match status" value="1"/>
</dbReference>
<dbReference type="CDD" id="cd10517">
    <property type="entry name" value="SET_SETDB1"/>
    <property type="match status" value="1"/>
</dbReference>
<dbReference type="GO" id="GO:0003677">
    <property type="term" value="F:DNA binding"/>
    <property type="evidence" value="ECO:0007669"/>
    <property type="project" value="InterPro"/>
</dbReference>
<feature type="domain" description="Protein kinase" evidence="15">
    <location>
        <begin position="1162"/>
        <end position="1514"/>
    </location>
</feature>
<dbReference type="InterPro" id="IPR001739">
    <property type="entry name" value="Methyl_CpG_DNA-bd"/>
</dbReference>
<dbReference type="CDD" id="cd01395">
    <property type="entry name" value="HMT_MBD"/>
    <property type="match status" value="1"/>
</dbReference>
<keyword evidence="7" id="KW-0479">Metal-binding</keyword>
<reference evidence="18 19" key="1">
    <citation type="submission" date="2019-06" db="EMBL/GenBank/DDBJ databases">
        <title>Draft genomes of female and male turbot (Scophthalmus maximus).</title>
        <authorList>
            <person name="Xu H."/>
            <person name="Xu X.-W."/>
            <person name="Shao C."/>
            <person name="Chen S."/>
        </authorList>
    </citation>
    <scope>NUCLEOTIDE SEQUENCE [LARGE SCALE GENOMIC DNA]</scope>
    <source>
        <strain evidence="18">Ysfricsl-2016a</strain>
        <tissue evidence="18">Blood</tissue>
    </source>
</reference>
<dbReference type="PROSITE" id="PS50867">
    <property type="entry name" value="PRE_SET"/>
    <property type="match status" value="1"/>
</dbReference>
<feature type="region of interest" description="Disordered" evidence="14">
    <location>
        <begin position="1495"/>
        <end position="1514"/>
    </location>
</feature>
<dbReference type="InterPro" id="IPR016177">
    <property type="entry name" value="DNA-bd_dom_sf"/>
</dbReference>
<dbReference type="GO" id="GO:0008270">
    <property type="term" value="F:zinc ion binding"/>
    <property type="evidence" value="ECO:0007669"/>
    <property type="project" value="InterPro"/>
</dbReference>
<dbReference type="InterPro" id="IPR017441">
    <property type="entry name" value="Protein_kinase_ATP_BS"/>
</dbReference>
<evidence type="ECO:0000256" key="3">
    <source>
        <dbReference type="ARBA" id="ARBA00022454"/>
    </source>
</evidence>
<evidence type="ECO:0000256" key="12">
    <source>
        <dbReference type="ARBA" id="ARBA00023242"/>
    </source>
</evidence>
<dbReference type="InterPro" id="IPR000719">
    <property type="entry name" value="Prot_kinase_dom"/>
</dbReference>
<keyword evidence="4" id="KW-0489">Methyltransferase</keyword>
<gene>
    <name evidence="18" type="ORF">F2P81_001978</name>
</gene>
<dbReference type="SUPFAM" id="SSF82199">
    <property type="entry name" value="SET domain"/>
    <property type="match status" value="1"/>
</dbReference>
<feature type="region of interest" description="Disordered" evidence="14">
    <location>
        <begin position="346"/>
        <end position="573"/>
    </location>
</feature>
<dbReference type="InterPro" id="IPR046341">
    <property type="entry name" value="SET_dom_sf"/>
</dbReference>
<dbReference type="GO" id="GO:0005524">
    <property type="term" value="F:ATP binding"/>
    <property type="evidence" value="ECO:0007669"/>
    <property type="project" value="UniProtKB-UniRule"/>
</dbReference>
<name>A0A6A4TKV1_SCOMX</name>
<dbReference type="InterPro" id="IPR006910">
    <property type="entry name" value="Rad21_Rec8_N"/>
</dbReference>
<evidence type="ECO:0000256" key="1">
    <source>
        <dbReference type="ARBA" id="ARBA00004123"/>
    </source>
</evidence>
<feature type="region of interest" description="Disordered" evidence="14">
    <location>
        <begin position="1047"/>
        <end position="1082"/>
    </location>
</feature>
<feature type="compositionally biased region" description="Basic and acidic residues" evidence="14">
    <location>
        <begin position="1129"/>
        <end position="1147"/>
    </location>
</feature>
<keyword evidence="6" id="KW-0949">S-adenosyl-L-methionine</keyword>
<keyword evidence="10 13" id="KW-0067">ATP-binding</keyword>
<dbReference type="InterPro" id="IPR008271">
    <property type="entry name" value="Ser/Thr_kinase_AS"/>
</dbReference>
<keyword evidence="8 13" id="KW-0547">Nucleotide-binding</keyword>
<dbReference type="GO" id="GO:0005634">
    <property type="term" value="C:nucleus"/>
    <property type="evidence" value="ECO:0007669"/>
    <property type="project" value="UniProtKB-SubCell"/>
</dbReference>
<dbReference type="SUPFAM" id="SSF56112">
    <property type="entry name" value="Protein kinase-like (PK-like)"/>
    <property type="match status" value="1"/>
</dbReference>
<dbReference type="GO" id="GO:0046974">
    <property type="term" value="F:histone H3K9 methyltransferase activity"/>
    <property type="evidence" value="ECO:0007669"/>
    <property type="project" value="TreeGrafter"/>
</dbReference>
<dbReference type="EMBL" id="VEVO01000002">
    <property type="protein sequence ID" value="KAF0045449.1"/>
    <property type="molecule type" value="Genomic_DNA"/>
</dbReference>
<proteinExistence type="predicted"/>
<protein>
    <submittedName>
        <fullName evidence="18">Uncharacterized protein</fullName>
    </submittedName>
</protein>
<feature type="compositionally biased region" description="Polar residues" evidence="14">
    <location>
        <begin position="479"/>
        <end position="495"/>
    </location>
</feature>
<dbReference type="SUPFAM" id="SSF54171">
    <property type="entry name" value="DNA-binding domain"/>
    <property type="match status" value="1"/>
</dbReference>
<feature type="region of interest" description="Disordered" evidence="14">
    <location>
        <begin position="1120"/>
        <end position="1147"/>
    </location>
</feature>
<keyword evidence="11" id="KW-0156">Chromatin regulator</keyword>
<dbReference type="Gene3D" id="2.170.270.10">
    <property type="entry name" value="SET domain"/>
    <property type="match status" value="2"/>
</dbReference>
<dbReference type="InterPro" id="IPR047232">
    <property type="entry name" value="SETDB1/2-like_MBD"/>
</dbReference>
<dbReference type="GO" id="GO:0005694">
    <property type="term" value="C:chromosome"/>
    <property type="evidence" value="ECO:0007669"/>
    <property type="project" value="UniProtKB-SubCell"/>
</dbReference>
<feature type="compositionally biased region" description="Acidic residues" evidence="14">
    <location>
        <begin position="909"/>
        <end position="921"/>
    </location>
</feature>
<evidence type="ECO:0000256" key="10">
    <source>
        <dbReference type="ARBA" id="ARBA00022840"/>
    </source>
</evidence>
<comment type="subcellular location">
    <subcellularLocation>
        <location evidence="2">Chromosome</location>
    </subcellularLocation>
    <subcellularLocation>
        <location evidence="1">Nucleus</location>
    </subcellularLocation>
</comment>
<organism evidence="18 19">
    <name type="scientific">Scophthalmus maximus</name>
    <name type="common">Turbot</name>
    <name type="synonym">Psetta maxima</name>
    <dbReference type="NCBI Taxonomy" id="52904"/>
    <lineage>
        <taxon>Eukaryota</taxon>
        <taxon>Metazoa</taxon>
        <taxon>Chordata</taxon>
        <taxon>Craniata</taxon>
        <taxon>Vertebrata</taxon>
        <taxon>Euteleostomi</taxon>
        <taxon>Actinopterygii</taxon>
        <taxon>Neopterygii</taxon>
        <taxon>Teleostei</taxon>
        <taxon>Neoteleostei</taxon>
        <taxon>Acanthomorphata</taxon>
        <taxon>Carangaria</taxon>
        <taxon>Pleuronectiformes</taxon>
        <taxon>Pleuronectoidei</taxon>
        <taxon>Scophthalmidae</taxon>
        <taxon>Scophthalmus</taxon>
    </lineage>
</organism>
<dbReference type="PROSITE" id="PS50011">
    <property type="entry name" value="PROTEIN_KINASE_DOM"/>
    <property type="match status" value="1"/>
</dbReference>
<dbReference type="Gene3D" id="3.30.200.20">
    <property type="entry name" value="Phosphorylase Kinase, domain 1"/>
    <property type="match status" value="1"/>
</dbReference>
<sequence length="1514" mass="169946">MATIPHQPSYRAPTDRIFYMAHTCQPACLNRVRPAKADVHRGKNPLLTPLLYDFRRMTGRRKVNRKMSFHVIYKAPCGLCLRNMAEIQQYLFQTRCDFIFLEMFCLDPYVLVDRPFQPQRPFYYIPDITGGKEDIPLSCVNEIDSTPPPKVDYSKERIPEDGVYINTSADFLVGCECTDGCRDKSKCSCHQLTLQATGCTPGAQINQNAGFLHKRLEECLPTGIYECNKRCKCCSQMCTNRLVQHGLQVRLQLFKTQNKGWGIRCLDDVAKGSFVCIYAGKILTDDFADKEGLEMGDEYFANLDHIESVENFKEGYESEAHCSDSEGSGVDVSRIKIQPSALVSSNIVGRPARKGESKSTAQSSSGDSNDDDDDKDSKSEDESDSSDDTFVKDNYYSSSSVWRSYTTRGQVKGNKEGSQDSKDGLSASVKGTDDQKPPFMPEETGKSKVASWLTSQGLKRESGDGKSHVKPETGKKQDVTTLSDSDDVQTISSGSDENKEREKVTPGVTKKQVAVKSTRGFALKTSHGMMVKTGAPGGGGGPGGHGGKTGGHGGKTGQKGQTGGGGENAPRNTRQFFDGEESCYIIDAKLEGNLGRYLNHSCSPNLFVQNVFVDTHDLRFPWVAFFASKRIRAGTELTWDYNYEQYYSTLKPRFCTLLKTLYTGTQTCIKEGGERSRVQAGCHKRHQSPPQGFPKSERQEHVVSYLSSFSHFTNQLTYDPSSHYEANVRYSDDIMNYVLERVPPPRPGLPRPRFSLYLSSQLQYGVIIVYHRQCAILLEELHTIVAQLLKQRTAQKIDMDDHSRQALVLPDALSLLEETEGAQDPLFGVMSLQEAMPSPNTLIQMGWEYLRGASPEHPEQTRPTAAAAQESGITASPDSITLREQEPVAIPPAEVQLPKKHTLQPTTLPDEEAVLLPEEEEPGRSVERSPGPPPGQLTPVSVPVLPSPPSVASERGRPSLQLEEVPPPEVKRRRKRQLIFFDPETQISQEALQQQIDNPLYETRRLPPFSSVKSFSAAHLLNNPCNFLPEVVEFLWKQAANITPVSGSDLQVGERGPESTDSEKEREREMVEPAEREEERLELGPREVQRDLVEPEMFDISENLSARKVHAEQQEPYGDILISSLGPDSEDRRSGEAAGDDRRDNENGHLIYKTGDILVDRYEIVDTLGEGTFGKVVQCLDHGRRGSQIALKIIKNQEKYREAAKLEINVLEKISEKDPHNRQHCVQMLDWFHYYGHVCISFELLSLSTFDFLKANSFLPYPMSQIRQMAHQIFHAVSFLHDNKLTHTDLKPENILFVNSDYSLVYNTEKKCNERRINDTAVRLVDFGSATFDHEHHSAVISTRHYRAPEVIMELGWSHPCDVWSIGCILMNFPLADICFHLQTHDNKEHLAMMERIQGPIPQRMIQRSRKQKYFQRGRLDWNECSKAGRYVKDKCKPLRNPKDSNHLRSAGGKVSLPRKLSKLIHPQTKSKDDGFNLLSAFQGLSFNTALVTGRKHSKTTAPAPASGDSCRVM</sequence>
<keyword evidence="9" id="KW-0862">Zinc</keyword>
<keyword evidence="3" id="KW-0158">Chromosome</keyword>
<dbReference type="PROSITE" id="PS00108">
    <property type="entry name" value="PROTEIN_KINASE_ST"/>
    <property type="match status" value="1"/>
</dbReference>
<feature type="domain" description="Pre-SET" evidence="17">
    <location>
        <begin position="173"/>
        <end position="246"/>
    </location>
</feature>
<dbReference type="PROSITE" id="PS50280">
    <property type="entry name" value="SET"/>
    <property type="match status" value="1"/>
</dbReference>
<evidence type="ECO:0000259" key="15">
    <source>
        <dbReference type="PROSITE" id="PS50011"/>
    </source>
</evidence>
<feature type="domain" description="SET" evidence="16">
    <location>
        <begin position="249"/>
        <end position="642"/>
    </location>
</feature>
<feature type="compositionally biased region" description="Polar residues" evidence="14">
    <location>
        <begin position="395"/>
        <end position="409"/>
    </location>
</feature>
<keyword evidence="5" id="KW-0808">Transferase</keyword>
<dbReference type="Pfam" id="PF04825">
    <property type="entry name" value="Rad21_Rec8_N"/>
    <property type="match status" value="1"/>
</dbReference>
<dbReference type="Proteomes" id="UP000438429">
    <property type="component" value="Unassembled WGS sequence"/>
</dbReference>
<accession>A0A6A4TKV1</accession>
<comment type="caution">
    <text evidence="18">The sequence shown here is derived from an EMBL/GenBank/DDBJ whole genome shotgun (WGS) entry which is preliminary data.</text>
</comment>
<feature type="region of interest" description="Disordered" evidence="14">
    <location>
        <begin position="853"/>
        <end position="878"/>
    </location>
</feature>